<evidence type="ECO:0000256" key="1">
    <source>
        <dbReference type="SAM" id="MobiDB-lite"/>
    </source>
</evidence>
<evidence type="ECO:0000313" key="2">
    <source>
        <dbReference type="EMBL" id="TNV67672.1"/>
    </source>
</evidence>
<accession>A0A8J8N9A1</accession>
<feature type="compositionally biased region" description="Polar residues" evidence="1">
    <location>
        <begin position="91"/>
        <end position="105"/>
    </location>
</feature>
<comment type="caution">
    <text evidence="2">The sequence shown here is derived from an EMBL/GenBank/DDBJ whole genome shotgun (WGS) entry which is preliminary data.</text>
</comment>
<dbReference type="Proteomes" id="UP000785679">
    <property type="component" value="Unassembled WGS sequence"/>
</dbReference>
<proteinExistence type="predicted"/>
<gene>
    <name evidence="2" type="ORF">FGO68_gene4009</name>
</gene>
<feature type="region of interest" description="Disordered" evidence="1">
    <location>
        <begin position="81"/>
        <end position="105"/>
    </location>
</feature>
<evidence type="ECO:0000313" key="3">
    <source>
        <dbReference type="Proteomes" id="UP000785679"/>
    </source>
</evidence>
<dbReference type="EMBL" id="RRYP01039592">
    <property type="protein sequence ID" value="TNV67672.1"/>
    <property type="molecule type" value="Genomic_DNA"/>
</dbReference>
<organism evidence="2 3">
    <name type="scientific">Halteria grandinella</name>
    <dbReference type="NCBI Taxonomy" id="5974"/>
    <lineage>
        <taxon>Eukaryota</taxon>
        <taxon>Sar</taxon>
        <taxon>Alveolata</taxon>
        <taxon>Ciliophora</taxon>
        <taxon>Intramacronucleata</taxon>
        <taxon>Spirotrichea</taxon>
        <taxon>Stichotrichia</taxon>
        <taxon>Sporadotrichida</taxon>
        <taxon>Halteriidae</taxon>
        <taxon>Halteria</taxon>
    </lineage>
</organism>
<reference evidence="2" key="1">
    <citation type="submission" date="2019-06" db="EMBL/GenBank/DDBJ databases">
        <authorList>
            <person name="Zheng W."/>
        </authorList>
    </citation>
    <scope>NUCLEOTIDE SEQUENCE</scope>
    <source>
        <strain evidence="2">QDHG01</strain>
    </source>
</reference>
<protein>
    <submittedName>
        <fullName evidence="2">Uncharacterized protein</fullName>
    </submittedName>
</protein>
<keyword evidence="3" id="KW-1185">Reference proteome</keyword>
<sequence>MYNLVMNSNQIVHNRGRALAYLGNAHKKRKEAPTKARHQYDLAVKEPSQRGLALNPFLNGGRPMPKYNDSEDRADQIIYQQDVKRRRQNDDIASQHSARNSTAPQ</sequence>
<dbReference type="AlphaFoldDB" id="A0A8J8N9A1"/>
<name>A0A8J8N9A1_HALGN</name>